<feature type="domain" description="LysM" evidence="1">
    <location>
        <begin position="172"/>
        <end position="219"/>
    </location>
</feature>
<keyword evidence="3" id="KW-1185">Reference proteome</keyword>
<protein>
    <submittedName>
        <fullName evidence="2">LysM peptidoglycan-binding domain-containing protein</fullName>
    </submittedName>
</protein>
<dbReference type="Proteomes" id="UP000749471">
    <property type="component" value="Unassembled WGS sequence"/>
</dbReference>
<dbReference type="PANTHER" id="PTHR34700:SF4">
    <property type="entry name" value="PHAGE-LIKE ELEMENT PBSX PROTEIN XKDP"/>
    <property type="match status" value="1"/>
</dbReference>
<accession>A0ABS6E0E9</accession>
<proteinExistence type="predicted"/>
<dbReference type="InterPro" id="IPR018392">
    <property type="entry name" value="LysM"/>
</dbReference>
<evidence type="ECO:0000313" key="3">
    <source>
        <dbReference type="Proteomes" id="UP000749471"/>
    </source>
</evidence>
<dbReference type="InterPro" id="IPR052196">
    <property type="entry name" value="Bact_Kbp"/>
</dbReference>
<organism evidence="2 3">
    <name type="scientific">Tissierella simiarum</name>
    <dbReference type="NCBI Taxonomy" id="2841534"/>
    <lineage>
        <taxon>Bacteria</taxon>
        <taxon>Bacillati</taxon>
        <taxon>Bacillota</taxon>
        <taxon>Tissierellia</taxon>
        <taxon>Tissierellales</taxon>
        <taxon>Tissierellaceae</taxon>
        <taxon>Tissierella</taxon>
    </lineage>
</organism>
<gene>
    <name evidence="2" type="ORF">KQI42_00060</name>
</gene>
<dbReference type="RefSeq" id="WP_216515548.1">
    <property type="nucleotide sequence ID" value="NZ_JAHLPM010000001.1"/>
</dbReference>
<dbReference type="SMART" id="SM00257">
    <property type="entry name" value="LysM"/>
    <property type="match status" value="1"/>
</dbReference>
<evidence type="ECO:0000313" key="2">
    <source>
        <dbReference type="EMBL" id="MBU5436381.1"/>
    </source>
</evidence>
<dbReference type="Pfam" id="PF01476">
    <property type="entry name" value="LysM"/>
    <property type="match status" value="1"/>
</dbReference>
<sequence length="220" mass="25630">MYSFYLKLEKEEIQLPVPPTDFTLKVNNKNKIIELLNLGDINILKDPGLTDISFKILLPGQKYPFAEYPDGFKMPRYYLERFEKYKVDRKPIRLIVSREAPWKEPLFDTNMAVSLESYTIEEKAGEEGDIYVSLELKQYKDYKTKVVTIQEVKDGKTTATVKEKRPAKTPEKTYKVKKGDTLWNIAKKELNDDNKYMEIAKLNNISNPNKIKIGQVLKLP</sequence>
<name>A0ABS6E0E9_9FIRM</name>
<dbReference type="CDD" id="cd00118">
    <property type="entry name" value="LysM"/>
    <property type="match status" value="1"/>
</dbReference>
<evidence type="ECO:0000259" key="1">
    <source>
        <dbReference type="PROSITE" id="PS51782"/>
    </source>
</evidence>
<dbReference type="PANTHER" id="PTHR34700">
    <property type="entry name" value="POTASSIUM BINDING PROTEIN KBP"/>
    <property type="match status" value="1"/>
</dbReference>
<reference evidence="2 3" key="1">
    <citation type="submission" date="2021-06" db="EMBL/GenBank/DDBJ databases">
        <authorList>
            <person name="Sun Q."/>
            <person name="Li D."/>
        </authorList>
    </citation>
    <scope>NUCLEOTIDE SEQUENCE [LARGE SCALE GENOMIC DNA]</scope>
    <source>
        <strain evidence="2 3">MSJ-40</strain>
    </source>
</reference>
<dbReference type="PROSITE" id="PS51782">
    <property type="entry name" value="LYSM"/>
    <property type="match status" value="1"/>
</dbReference>
<dbReference type="EMBL" id="JAHLPM010000001">
    <property type="protein sequence ID" value="MBU5436381.1"/>
    <property type="molecule type" value="Genomic_DNA"/>
</dbReference>
<comment type="caution">
    <text evidence="2">The sequence shown here is derived from an EMBL/GenBank/DDBJ whole genome shotgun (WGS) entry which is preliminary data.</text>
</comment>